<evidence type="ECO:0000256" key="1">
    <source>
        <dbReference type="ARBA" id="ARBA00022729"/>
    </source>
</evidence>
<keyword evidence="2" id="KW-0677">Repeat</keyword>
<dbReference type="InterPro" id="IPR025584">
    <property type="entry name" value="Cthe_2159"/>
</dbReference>
<name>A0A1Y1V5L2_9FUNG</name>
<feature type="compositionally biased region" description="Low complexity" evidence="4">
    <location>
        <begin position="496"/>
        <end position="542"/>
    </location>
</feature>
<dbReference type="Proteomes" id="UP000193719">
    <property type="component" value="Unassembled WGS sequence"/>
</dbReference>
<keyword evidence="1 5" id="KW-0732">Signal</keyword>
<evidence type="ECO:0000256" key="4">
    <source>
        <dbReference type="SAM" id="MobiDB-lite"/>
    </source>
</evidence>
<dbReference type="Pfam" id="PF14262">
    <property type="entry name" value="Cthe_2159"/>
    <property type="match status" value="1"/>
</dbReference>
<evidence type="ECO:0000313" key="8">
    <source>
        <dbReference type="Proteomes" id="UP000193719"/>
    </source>
</evidence>
<protein>
    <recommendedName>
        <fullName evidence="6">CBM10 domain-containing protein</fullName>
    </recommendedName>
</protein>
<keyword evidence="3" id="KW-0378">Hydrolase</keyword>
<dbReference type="Gene3D" id="3.90.1220.10">
    <property type="entry name" value="Cellulose docking domain, dockering"/>
    <property type="match status" value="2"/>
</dbReference>
<feature type="signal peptide" evidence="5">
    <location>
        <begin position="1"/>
        <end position="21"/>
    </location>
</feature>
<dbReference type="Pfam" id="PF02013">
    <property type="entry name" value="CBM_10"/>
    <property type="match status" value="2"/>
</dbReference>
<dbReference type="InterPro" id="IPR009034">
    <property type="entry name" value="Dockerin_dom_fun_sf"/>
</dbReference>
<accession>A0A1Y1V5L2</accession>
<keyword evidence="8" id="KW-1185">Reference proteome</keyword>
<evidence type="ECO:0000256" key="2">
    <source>
        <dbReference type="ARBA" id="ARBA00022737"/>
    </source>
</evidence>
<organism evidence="7 8">
    <name type="scientific">Piromyces finnis</name>
    <dbReference type="NCBI Taxonomy" id="1754191"/>
    <lineage>
        <taxon>Eukaryota</taxon>
        <taxon>Fungi</taxon>
        <taxon>Fungi incertae sedis</taxon>
        <taxon>Chytridiomycota</taxon>
        <taxon>Chytridiomycota incertae sedis</taxon>
        <taxon>Neocallimastigomycetes</taxon>
        <taxon>Neocallimastigales</taxon>
        <taxon>Neocallimastigaceae</taxon>
        <taxon>Piromyces</taxon>
    </lineage>
</organism>
<dbReference type="AlphaFoldDB" id="A0A1Y1V5L2"/>
<dbReference type="SUPFAM" id="SSF64571">
    <property type="entry name" value="Cellulose docking domain, dockering"/>
    <property type="match status" value="2"/>
</dbReference>
<proteinExistence type="predicted"/>
<gene>
    <name evidence="7" type="ORF">BCR36DRAFT_585009</name>
</gene>
<feature type="domain" description="CBM10" evidence="6">
    <location>
        <begin position="592"/>
        <end position="632"/>
    </location>
</feature>
<dbReference type="GO" id="GO:0016787">
    <property type="term" value="F:hydrolase activity"/>
    <property type="evidence" value="ECO:0007669"/>
    <property type="project" value="UniProtKB-KW"/>
</dbReference>
<evidence type="ECO:0000256" key="3">
    <source>
        <dbReference type="ARBA" id="ARBA00022801"/>
    </source>
</evidence>
<evidence type="ECO:0000259" key="6">
    <source>
        <dbReference type="PROSITE" id="PS51763"/>
    </source>
</evidence>
<comment type="caution">
    <text evidence="7">The sequence shown here is derived from an EMBL/GenBank/DDBJ whole genome shotgun (WGS) entry which is preliminary data.</text>
</comment>
<reference evidence="7 8" key="1">
    <citation type="submission" date="2016-08" db="EMBL/GenBank/DDBJ databases">
        <title>Genomes of anaerobic fungi encode conserved fungal cellulosomes for biomass hydrolysis.</title>
        <authorList>
            <consortium name="DOE Joint Genome Institute"/>
            <person name="Haitjema C.H."/>
            <person name="Gilmore S.P."/>
            <person name="Henske J.K."/>
            <person name="Solomon K.V."/>
            <person name="De Groot R."/>
            <person name="Kuo A."/>
            <person name="Mondo S.J."/>
            <person name="Salamov A.A."/>
            <person name="Labutti K."/>
            <person name="Zhao Z."/>
            <person name="Chiniquy J."/>
            <person name="Barry K."/>
            <person name="Brewer H.M."/>
            <person name="Purvine S.O."/>
            <person name="Wright A.T."/>
            <person name="Boxma B."/>
            <person name="Van Alen T."/>
            <person name="Hackstein J.H."/>
            <person name="Baker S.E."/>
            <person name="Grigoriev I.V."/>
            <person name="O'Malley M.A."/>
        </authorList>
    </citation>
    <scope>NUCLEOTIDE SEQUENCE [LARGE SCALE GENOMIC DNA]</scope>
    <source>
        <strain evidence="8">finn</strain>
    </source>
</reference>
<dbReference type="PROSITE" id="PS51763">
    <property type="entry name" value="CBM10"/>
    <property type="match status" value="2"/>
</dbReference>
<dbReference type="OrthoDB" id="2140054at2759"/>
<dbReference type="STRING" id="1754191.A0A1Y1V5L2"/>
<feature type="region of interest" description="Disordered" evidence="4">
    <location>
        <begin position="496"/>
        <end position="544"/>
    </location>
</feature>
<evidence type="ECO:0000256" key="5">
    <source>
        <dbReference type="SAM" id="SignalP"/>
    </source>
</evidence>
<feature type="domain" description="CBM10" evidence="6">
    <location>
        <begin position="542"/>
        <end position="581"/>
    </location>
</feature>
<sequence length="635" mass="65138">MKFSKVLTLATCLVASSFVASEITLTAGPVTCEYKKKDLETSYLASDNNINCSGTSCTVNGVGATSSNGIVNITQAGTYIVKGSLQGQLRIEASKEDFIHLILDSATISSASGPAIYGVNADKVTITLVGNNKLVDSTNYAVVNEEPDACLFVDADLSINGSGSLNVTGNYADAIRCKKDLRLVSGEVTVPKATLRGIKAKNSICVKDATLDITSTDTGIKVTRDDDPNKGYVVIDGGDIAVTTNKKGIHAETHLTINNGTIDIKNCQEGLEAQMIDILGGETKIFSTDDGINASKISSGNSSGGWRGGMSQSSGGSAYVNIVGGKTTINLQGSDLDGIDSNGDLYIGGQAEVYVSNQGGAIYGNMAAFDADGINAISAGATILATAGGSSGGGFGGNNGGNNGGWNRPWKRQFTRPGGPGGFGGETGSVYQPYIHTSITTQGAGTTVTIKDSNNDIIATFTPINSYSSILVTSPKMVAGQTYTIITGSTSQTATASDAASGSVNPPSVTSPSQGSSSSASSTTRTITRTTTATAKPTGSSSCSQSILNQGYSCCSSGCEVIYTDSDGTWGVENNQWCGCDASSSNATTPNTCPSTITSQGYSCCSPNNCSIYYVDEAGNWGVENNQWCGISNSC</sequence>
<reference evidence="7 8" key="2">
    <citation type="submission" date="2016-08" db="EMBL/GenBank/DDBJ databases">
        <title>Pervasive Adenine N6-methylation of Active Genes in Fungi.</title>
        <authorList>
            <consortium name="DOE Joint Genome Institute"/>
            <person name="Mondo S.J."/>
            <person name="Dannebaum R.O."/>
            <person name="Kuo R.C."/>
            <person name="Labutti K."/>
            <person name="Haridas S."/>
            <person name="Kuo A."/>
            <person name="Salamov A."/>
            <person name="Ahrendt S.R."/>
            <person name="Lipzen A."/>
            <person name="Sullivan W."/>
            <person name="Andreopoulos W.B."/>
            <person name="Clum A."/>
            <person name="Lindquist E."/>
            <person name="Daum C."/>
            <person name="Ramamoorthy G.K."/>
            <person name="Gryganskyi A."/>
            <person name="Culley D."/>
            <person name="Magnuson J.K."/>
            <person name="James T.Y."/>
            <person name="O'Malley M.A."/>
            <person name="Stajich J.E."/>
            <person name="Spatafora J.W."/>
            <person name="Visel A."/>
            <person name="Grigoriev I.V."/>
        </authorList>
    </citation>
    <scope>NUCLEOTIDE SEQUENCE [LARGE SCALE GENOMIC DNA]</scope>
    <source>
        <strain evidence="8">finn</strain>
    </source>
</reference>
<dbReference type="InterPro" id="IPR002883">
    <property type="entry name" value="CBM10/Dockerin_dom"/>
</dbReference>
<dbReference type="EMBL" id="MCFH01000033">
    <property type="protein sequence ID" value="ORX46904.1"/>
    <property type="molecule type" value="Genomic_DNA"/>
</dbReference>
<feature type="chain" id="PRO_5013208788" description="CBM10 domain-containing protein" evidence="5">
    <location>
        <begin position="22"/>
        <end position="635"/>
    </location>
</feature>
<evidence type="ECO:0000313" key="7">
    <source>
        <dbReference type="EMBL" id="ORX46904.1"/>
    </source>
</evidence>